<evidence type="ECO:0000313" key="3">
    <source>
        <dbReference type="Proteomes" id="UP001139011"/>
    </source>
</evidence>
<keyword evidence="1" id="KW-0812">Transmembrane</keyword>
<dbReference type="RefSeq" id="WP_248253562.1">
    <property type="nucleotide sequence ID" value="NZ_JAIWJX010000002.1"/>
</dbReference>
<organism evidence="2 3">
    <name type="scientific">Fictibacillus marinisediminis</name>
    <dbReference type="NCBI Taxonomy" id="2878389"/>
    <lineage>
        <taxon>Bacteria</taxon>
        <taxon>Bacillati</taxon>
        <taxon>Bacillota</taxon>
        <taxon>Bacilli</taxon>
        <taxon>Bacillales</taxon>
        <taxon>Fictibacillaceae</taxon>
        <taxon>Fictibacillus</taxon>
    </lineage>
</organism>
<dbReference type="Proteomes" id="UP001139011">
    <property type="component" value="Unassembled WGS sequence"/>
</dbReference>
<name>A0A9X1XCM2_9BACL</name>
<accession>A0A9X1XCM2</accession>
<dbReference type="AlphaFoldDB" id="A0A9X1XCM2"/>
<comment type="caution">
    <text evidence="2">The sequence shown here is derived from an EMBL/GenBank/DDBJ whole genome shotgun (WGS) entry which is preliminary data.</text>
</comment>
<evidence type="ECO:0000313" key="2">
    <source>
        <dbReference type="EMBL" id="MCK6258229.1"/>
    </source>
</evidence>
<evidence type="ECO:0000256" key="1">
    <source>
        <dbReference type="SAM" id="Phobius"/>
    </source>
</evidence>
<protein>
    <submittedName>
        <fullName evidence="2">Uncharacterized protein</fullName>
    </submittedName>
</protein>
<keyword evidence="3" id="KW-1185">Reference proteome</keyword>
<keyword evidence="1" id="KW-1133">Transmembrane helix</keyword>
<sequence length="56" mass="6211">MAAVLPLLNAELKTEEDADPAHFNLTGMLPILVASFFIFFFTLSLQMLHSFVTIPS</sequence>
<reference evidence="2" key="1">
    <citation type="submission" date="2021-09" db="EMBL/GenBank/DDBJ databases">
        <title>Genome analysis of Fictibacillus sp. KIGAM418 isolated from marine sediment.</title>
        <authorList>
            <person name="Seo M.-J."/>
            <person name="Cho E.-S."/>
            <person name="Hwang C.Y."/>
        </authorList>
    </citation>
    <scope>NUCLEOTIDE SEQUENCE</scope>
    <source>
        <strain evidence="2">KIGAM418</strain>
    </source>
</reference>
<dbReference type="EMBL" id="JAIWJX010000002">
    <property type="protein sequence ID" value="MCK6258229.1"/>
    <property type="molecule type" value="Genomic_DNA"/>
</dbReference>
<proteinExistence type="predicted"/>
<gene>
    <name evidence="2" type="ORF">LCY76_16780</name>
</gene>
<feature type="transmembrane region" description="Helical" evidence="1">
    <location>
        <begin position="28"/>
        <end position="48"/>
    </location>
</feature>
<keyword evidence="1" id="KW-0472">Membrane</keyword>